<dbReference type="EMBL" id="HBFN01007082">
    <property type="protein sequence ID" value="CAD8785666.1"/>
    <property type="molecule type" value="Transcribed_RNA"/>
</dbReference>
<proteinExistence type="predicted"/>
<sequence length="311" mass="32841">MARTVSCRRGSAAAAVAVLLACVFSMSSGFALRGGWQAPGAGARGPVGGAAACRGGARGALAARAQLDAVEAKAVQRFTKSYDKLCKTCPTRLQPRVDTLEEMIVGLPEDELKLLAAKVALRLSGHDGAALAAGLPGAAAVGGGMAALAAPAEHLEVEGSMGMDKAMPENKDKMTGKEDKMAVEIDMSKAEKKRAKLERKVQEREMDRAVYHAELKFLEHLDGAAAADAQVKPEEAAAKFLEVPASCEGDRMEMEKKLQERCAEAAMMTAEKREIRSLKVQEKVLKCTRKIKECSAELAMLASPAMAAPAC</sequence>
<reference evidence="2" key="1">
    <citation type="submission" date="2021-01" db="EMBL/GenBank/DDBJ databases">
        <authorList>
            <person name="Corre E."/>
            <person name="Pelletier E."/>
            <person name="Niang G."/>
            <person name="Scheremetjew M."/>
            <person name="Finn R."/>
            <person name="Kale V."/>
            <person name="Holt S."/>
            <person name="Cochrane G."/>
            <person name="Meng A."/>
            <person name="Brown T."/>
            <person name="Cohen L."/>
        </authorList>
    </citation>
    <scope>NUCLEOTIDE SEQUENCE</scope>
    <source>
        <strain evidence="2">CCMP443</strain>
    </source>
</reference>
<feature type="coiled-coil region" evidence="1">
    <location>
        <begin position="180"/>
        <end position="207"/>
    </location>
</feature>
<evidence type="ECO:0000313" key="2">
    <source>
        <dbReference type="EMBL" id="CAD8785666.1"/>
    </source>
</evidence>
<organism evidence="2">
    <name type="scientific">Hemiselmis tepida</name>
    <dbReference type="NCBI Taxonomy" id="464990"/>
    <lineage>
        <taxon>Eukaryota</taxon>
        <taxon>Cryptophyceae</taxon>
        <taxon>Cryptomonadales</taxon>
        <taxon>Hemiselmidaceae</taxon>
        <taxon>Hemiselmis</taxon>
    </lineage>
</organism>
<evidence type="ECO:0000256" key="1">
    <source>
        <dbReference type="SAM" id="Coils"/>
    </source>
</evidence>
<keyword evidence="1" id="KW-0175">Coiled coil</keyword>
<name>A0A7S0YLI3_9CRYP</name>
<dbReference type="PROSITE" id="PS51257">
    <property type="entry name" value="PROKAR_LIPOPROTEIN"/>
    <property type="match status" value="1"/>
</dbReference>
<gene>
    <name evidence="2" type="ORF">HTEP1355_LOCUS4153</name>
</gene>
<dbReference type="AlphaFoldDB" id="A0A7S0YLI3"/>
<protein>
    <submittedName>
        <fullName evidence="2">Uncharacterized protein</fullName>
    </submittedName>
</protein>
<accession>A0A7S0YLI3</accession>